<dbReference type="EMBL" id="PXYK01000029">
    <property type="protein sequence ID" value="PSJ54868.1"/>
    <property type="molecule type" value="Genomic_DNA"/>
</dbReference>
<dbReference type="AlphaFoldDB" id="A0A2P7RXB9"/>
<evidence type="ECO:0000313" key="3">
    <source>
        <dbReference type="EMBL" id="PSJ54868.1"/>
    </source>
</evidence>
<proteinExistence type="predicted"/>
<reference evidence="3 4" key="1">
    <citation type="submission" date="2018-03" db="EMBL/GenBank/DDBJ databases">
        <title>The draft genome of Mesorhizobium sp. 6GN-30.</title>
        <authorList>
            <person name="Liu L."/>
            <person name="Li L."/>
            <person name="Wang T."/>
            <person name="Zhang X."/>
            <person name="Liang L."/>
        </authorList>
    </citation>
    <scope>NUCLEOTIDE SEQUENCE [LARGE SCALE GENOMIC DNA]</scope>
    <source>
        <strain evidence="3 4">6GN30</strain>
    </source>
</reference>
<keyword evidence="1" id="KW-0175">Coiled coil</keyword>
<keyword evidence="4" id="KW-1185">Reference proteome</keyword>
<accession>A0A2P7RXB9</accession>
<feature type="coiled-coil region" evidence="1">
    <location>
        <begin position="4"/>
        <end position="38"/>
    </location>
</feature>
<comment type="caution">
    <text evidence="3">The sequence shown here is derived from an EMBL/GenBank/DDBJ whole genome shotgun (WGS) entry which is preliminary data.</text>
</comment>
<protein>
    <submittedName>
        <fullName evidence="3">Uncharacterized protein</fullName>
    </submittedName>
</protein>
<organism evidence="3 4">
    <name type="scientific">Kumtagia ephedrae</name>
    <dbReference type="NCBI Taxonomy" id="2116701"/>
    <lineage>
        <taxon>Bacteria</taxon>
        <taxon>Pseudomonadati</taxon>
        <taxon>Pseudomonadota</taxon>
        <taxon>Alphaproteobacteria</taxon>
        <taxon>Hyphomicrobiales</taxon>
        <taxon>Phyllobacteriaceae</taxon>
        <taxon>Kumtagia</taxon>
    </lineage>
</organism>
<evidence type="ECO:0000313" key="4">
    <source>
        <dbReference type="Proteomes" id="UP000241229"/>
    </source>
</evidence>
<dbReference type="RefSeq" id="WP_106774745.1">
    <property type="nucleotide sequence ID" value="NZ_PXYK01000029.1"/>
</dbReference>
<gene>
    <name evidence="3" type="ORF">C7I84_23995</name>
</gene>
<feature type="region of interest" description="Disordered" evidence="2">
    <location>
        <begin position="135"/>
        <end position="178"/>
    </location>
</feature>
<name>A0A2P7RXB9_9HYPH</name>
<feature type="region of interest" description="Disordered" evidence="2">
    <location>
        <begin position="48"/>
        <end position="72"/>
    </location>
</feature>
<dbReference type="OrthoDB" id="9865436at2"/>
<evidence type="ECO:0000256" key="2">
    <source>
        <dbReference type="SAM" id="MobiDB-lite"/>
    </source>
</evidence>
<sequence>MTDMTLILNRRREVEQEIARLKDALSVMEAELVELATAERVMSRLTGAERPSAGATDQPKPPATARPSARKATMPEMITKVLQNADYEAGIFGGVALEPKEIGRRIEQLYGVIVRGEAVSSICWRMWKRGQLAKDEGSSSYHLPTNNKSAKEAQGSAFADLLGSPNMQDREAGPGGGT</sequence>
<feature type="compositionally biased region" description="Polar residues" evidence="2">
    <location>
        <begin position="138"/>
        <end position="148"/>
    </location>
</feature>
<dbReference type="Proteomes" id="UP000241229">
    <property type="component" value="Unassembled WGS sequence"/>
</dbReference>
<evidence type="ECO:0000256" key="1">
    <source>
        <dbReference type="SAM" id="Coils"/>
    </source>
</evidence>